<dbReference type="InterPro" id="IPR008253">
    <property type="entry name" value="Marvel"/>
</dbReference>
<proteinExistence type="inferred from homology"/>
<feature type="domain" description="MARVEL" evidence="10">
    <location>
        <begin position="16"/>
        <end position="160"/>
    </location>
</feature>
<dbReference type="PROSITE" id="PS51225">
    <property type="entry name" value="MARVEL"/>
    <property type="match status" value="1"/>
</dbReference>
<keyword evidence="3 9" id="KW-1133">Transmembrane helix</keyword>
<dbReference type="HOGENOM" id="CLU_1630970_0_0_1"/>
<evidence type="ECO:0000256" key="7">
    <source>
        <dbReference type="ARBA" id="ARBA00039981"/>
    </source>
</evidence>
<evidence type="ECO:0000256" key="6">
    <source>
        <dbReference type="ARBA" id="ARBA00034721"/>
    </source>
</evidence>
<dbReference type="PANTHER" id="PTHR22776:SF12">
    <property type="entry name" value="MYELIN AND LYMPHOCYTE PROTEIN"/>
    <property type="match status" value="1"/>
</dbReference>
<reference evidence="12" key="3">
    <citation type="submission" date="2025-05" db="UniProtKB">
        <authorList>
            <consortium name="Ensembl"/>
        </authorList>
    </citation>
    <scope>IDENTIFICATION</scope>
</reference>
<feature type="transmembrane region" description="Helical" evidence="9">
    <location>
        <begin position="108"/>
        <end position="130"/>
    </location>
</feature>
<organism evidence="11">
    <name type="scientific">Tetraodon nigroviridis</name>
    <name type="common">Spotted green pufferfish</name>
    <name type="synonym">Chelonodon nigroviridis</name>
    <dbReference type="NCBI Taxonomy" id="99883"/>
    <lineage>
        <taxon>Eukaryota</taxon>
        <taxon>Metazoa</taxon>
        <taxon>Chordata</taxon>
        <taxon>Craniata</taxon>
        <taxon>Vertebrata</taxon>
        <taxon>Euteleostomi</taxon>
        <taxon>Actinopterygii</taxon>
        <taxon>Neopterygii</taxon>
        <taxon>Teleostei</taxon>
        <taxon>Neoteleostei</taxon>
        <taxon>Acanthomorphata</taxon>
        <taxon>Eupercaria</taxon>
        <taxon>Tetraodontiformes</taxon>
        <taxon>Tetradontoidea</taxon>
        <taxon>Tetraodontidae</taxon>
        <taxon>Tetraodon</taxon>
    </lineage>
</organism>
<evidence type="ECO:0000256" key="9">
    <source>
        <dbReference type="SAM" id="Phobius"/>
    </source>
</evidence>
<evidence type="ECO:0000256" key="8">
    <source>
        <dbReference type="PROSITE-ProRule" id="PRU00581"/>
    </source>
</evidence>
<keyword evidence="2 8" id="KW-0812">Transmembrane</keyword>
<dbReference type="GO" id="GO:0016020">
    <property type="term" value="C:membrane"/>
    <property type="evidence" value="ECO:0007669"/>
    <property type="project" value="UniProtKB-SubCell"/>
</dbReference>
<keyword evidence="13" id="KW-1185">Reference proteome</keyword>
<comment type="similarity">
    <text evidence="6">Belongs to the MAL family.</text>
</comment>
<feature type="non-terminal residue" evidence="11">
    <location>
        <position position="1"/>
    </location>
</feature>
<evidence type="ECO:0000256" key="4">
    <source>
        <dbReference type="ARBA" id="ARBA00023136"/>
    </source>
</evidence>
<evidence type="ECO:0000313" key="13">
    <source>
        <dbReference type="Proteomes" id="UP000007303"/>
    </source>
</evidence>
<dbReference type="InterPro" id="IPR050578">
    <property type="entry name" value="MARVEL-CKLF_proteins"/>
</dbReference>
<evidence type="ECO:0000256" key="2">
    <source>
        <dbReference type="ARBA" id="ARBA00022692"/>
    </source>
</evidence>
<evidence type="ECO:0000313" key="11">
    <source>
        <dbReference type="EMBL" id="CAF97040.1"/>
    </source>
</evidence>
<evidence type="ECO:0000259" key="10">
    <source>
        <dbReference type="PROSITE" id="PS51225"/>
    </source>
</evidence>
<dbReference type="AlphaFoldDB" id="Q4SQP2"/>
<dbReference type="GO" id="GO:0042552">
    <property type="term" value="P:myelination"/>
    <property type="evidence" value="ECO:0007669"/>
    <property type="project" value="TreeGrafter"/>
</dbReference>
<dbReference type="Proteomes" id="UP000007303">
    <property type="component" value="Unassembled WGS sequence"/>
</dbReference>
<feature type="transmembrane region" description="Helical" evidence="9">
    <location>
        <begin position="72"/>
        <end position="96"/>
    </location>
</feature>
<keyword evidence="5" id="KW-0449">Lipoprotein</keyword>
<evidence type="ECO:0000256" key="5">
    <source>
        <dbReference type="ARBA" id="ARBA00023288"/>
    </source>
</evidence>
<evidence type="ECO:0000256" key="1">
    <source>
        <dbReference type="ARBA" id="ARBA00004141"/>
    </source>
</evidence>
<dbReference type="OrthoDB" id="9940869at2759"/>
<dbReference type="GeneTree" id="ENSGT00940000154987"/>
<protein>
    <recommendedName>
        <fullName evidence="7">Myelin and lymphocyte protein</fullName>
    </recommendedName>
</protein>
<comment type="subcellular location">
    <subcellularLocation>
        <location evidence="1">Membrane</location>
        <topology evidence="1">Multi-pass membrane protein</topology>
    </subcellularLocation>
</comment>
<gene>
    <name evidence="11" type="ORF">GSTENG00014288001</name>
</gene>
<reference evidence="11" key="2">
    <citation type="submission" date="2004-02" db="EMBL/GenBank/DDBJ databases">
        <authorList>
            <consortium name="Genoscope"/>
            <consortium name="Whitehead Institute Centre for Genome Research"/>
        </authorList>
    </citation>
    <scope>NUCLEOTIDE SEQUENCE</scope>
</reference>
<evidence type="ECO:0000256" key="3">
    <source>
        <dbReference type="ARBA" id="ARBA00022989"/>
    </source>
</evidence>
<evidence type="ECO:0000313" key="12">
    <source>
        <dbReference type="Ensembl" id="ENSTNIP00000010249.1"/>
    </source>
</evidence>
<dbReference type="InterPro" id="IPR013295">
    <property type="entry name" value="MAL"/>
</dbReference>
<reference evidence="11 13" key="1">
    <citation type="journal article" date="2004" name="Nature">
        <title>Genome duplication in the teleost fish Tetraodon nigroviridis reveals the early vertebrate proto-karyotype.</title>
        <authorList>
            <person name="Jaillon O."/>
            <person name="Aury J.-M."/>
            <person name="Brunet F."/>
            <person name="Petit J.-L."/>
            <person name="Stange-Thomann N."/>
            <person name="Mauceli E."/>
            <person name="Bouneau L."/>
            <person name="Fischer C."/>
            <person name="Ozouf-Costaz C."/>
            <person name="Bernot A."/>
            <person name="Nicaud S."/>
            <person name="Jaffe D."/>
            <person name="Fisher S."/>
            <person name="Lutfalla G."/>
            <person name="Dossat C."/>
            <person name="Segurens B."/>
            <person name="Dasilva C."/>
            <person name="Salanoubat M."/>
            <person name="Levy M."/>
            <person name="Boudet N."/>
            <person name="Castellano S."/>
            <person name="Anthouard V."/>
            <person name="Jubin C."/>
            <person name="Castelli V."/>
            <person name="Katinka M."/>
            <person name="Vacherie B."/>
            <person name="Biemont C."/>
            <person name="Skalli Z."/>
            <person name="Cattolico L."/>
            <person name="Poulain J."/>
            <person name="De Berardinis V."/>
            <person name="Cruaud C."/>
            <person name="Duprat S."/>
            <person name="Brottier P."/>
            <person name="Coutanceau J.-P."/>
            <person name="Gouzy J."/>
            <person name="Parra G."/>
            <person name="Lardier G."/>
            <person name="Chapple C."/>
            <person name="McKernan K.J."/>
            <person name="McEwan P."/>
            <person name="Bosak S."/>
            <person name="Kellis M."/>
            <person name="Volff J.-N."/>
            <person name="Guigo R."/>
            <person name="Zody M.C."/>
            <person name="Mesirov J."/>
            <person name="Lindblad-Toh K."/>
            <person name="Birren B."/>
            <person name="Nusbaum C."/>
            <person name="Kahn D."/>
            <person name="Robinson-Rechavi M."/>
            <person name="Laudet V."/>
            <person name="Schachter V."/>
            <person name="Quetier F."/>
            <person name="Saurin W."/>
            <person name="Scarpelli C."/>
            <person name="Wincker P."/>
            <person name="Lander E.S."/>
            <person name="Weissenbach J."/>
            <person name="Roest Crollius H."/>
        </authorList>
    </citation>
    <scope>NUCLEOTIDE SEQUENCE [LARGE SCALE GENOMIC DNA]</scope>
</reference>
<name>Q4SQP2_TETNG</name>
<dbReference type="KEGG" id="tng:GSTEN00014288G001"/>
<dbReference type="Ensembl" id="ENSTNIT00000010430.1">
    <property type="protein sequence ID" value="ENSTNIP00000010249.1"/>
    <property type="gene ID" value="ENSTNIG00000007443.1"/>
</dbReference>
<dbReference type="EMBL" id="CAAE01014532">
    <property type="protein sequence ID" value="CAF97040.1"/>
    <property type="molecule type" value="Genomic_DNA"/>
</dbReference>
<keyword evidence="4 8" id="KW-0472">Membrane</keyword>
<dbReference type="PRINTS" id="PR01884">
    <property type="entry name" value="MALPROTEIN"/>
</dbReference>
<accession>Q4SQP2</accession>
<dbReference type="PANTHER" id="PTHR22776">
    <property type="entry name" value="MARVEL-CONTAINING POTENTIAL LIPID RAFT-ASSOCIATED PROTEIN"/>
    <property type="match status" value="1"/>
</dbReference>
<dbReference type="Pfam" id="PF01284">
    <property type="entry name" value="MARVEL"/>
    <property type="match status" value="1"/>
</dbReference>
<sequence>MASSHTVEFLPKGSKTFTTIPEVFFIPEFVSSSFLPPPVSPHLRSSSDCGGVVEVWCGSWWRPHTSTAENPLGWVMFVSIFCFVMTTLYFFFFVFGHNQRKIWNSLDAGYHFVAAVLYLSASVILAYITVLKGWGLTVAPGNMITNVLTGDILRIYRLDIAAV</sequence>
<dbReference type="GO" id="GO:0019911">
    <property type="term" value="F:structural constituent of myelin sheath"/>
    <property type="evidence" value="ECO:0007669"/>
    <property type="project" value="TreeGrafter"/>
</dbReference>